<dbReference type="InterPro" id="IPR000595">
    <property type="entry name" value="cNMP-bd_dom"/>
</dbReference>
<comment type="caution">
    <text evidence="17">The sequence shown here is derived from an EMBL/GenBank/DDBJ whole genome shotgun (WGS) entry which is preliminary data.</text>
</comment>
<feature type="domain" description="Cyclic nucleotide-binding" evidence="16">
    <location>
        <begin position="419"/>
        <end position="481"/>
    </location>
</feature>
<evidence type="ECO:0000256" key="6">
    <source>
        <dbReference type="ARBA" id="ARBA00022692"/>
    </source>
</evidence>
<dbReference type="GO" id="GO:0016020">
    <property type="term" value="C:membrane"/>
    <property type="evidence" value="ECO:0007669"/>
    <property type="project" value="UniProtKB-SubCell"/>
</dbReference>
<dbReference type="PANTHER" id="PTHR45651:SF5">
    <property type="entry name" value="CYCLIC NUCLEOTIDE-GATED ION CHANNEL 1"/>
    <property type="match status" value="1"/>
</dbReference>
<evidence type="ECO:0000256" key="10">
    <source>
        <dbReference type="ARBA" id="ARBA00023065"/>
    </source>
</evidence>
<reference evidence="18" key="1">
    <citation type="journal article" date="2019" name="Gigascience">
        <title>De novo genome assembly of the endangered Acer yangbiense, a plant species with extremely small populations endemic to Yunnan Province, China.</title>
        <authorList>
            <person name="Yang J."/>
            <person name="Wariss H.M."/>
            <person name="Tao L."/>
            <person name="Zhang R."/>
            <person name="Yun Q."/>
            <person name="Hollingsworth P."/>
            <person name="Dao Z."/>
            <person name="Luo G."/>
            <person name="Guo H."/>
            <person name="Ma Y."/>
            <person name="Sun W."/>
        </authorList>
    </citation>
    <scope>NUCLEOTIDE SEQUENCE [LARGE SCALE GENOMIC DNA]</scope>
    <source>
        <strain evidence="18">cv. Malutang</strain>
    </source>
</reference>
<dbReference type="GO" id="GO:0005516">
    <property type="term" value="F:calmodulin binding"/>
    <property type="evidence" value="ECO:0007669"/>
    <property type="project" value="UniProtKB-KW"/>
</dbReference>
<keyword evidence="18" id="KW-1185">Reference proteome</keyword>
<keyword evidence="11 15" id="KW-0472">Membrane</keyword>
<dbReference type="GO" id="GO:0030552">
    <property type="term" value="F:cAMP binding"/>
    <property type="evidence" value="ECO:0007669"/>
    <property type="project" value="UniProtKB-KW"/>
</dbReference>
<evidence type="ECO:0000256" key="12">
    <source>
        <dbReference type="ARBA" id="ARBA00023149"/>
    </source>
</evidence>
<dbReference type="InterPro" id="IPR018490">
    <property type="entry name" value="cNMP-bd_dom_sf"/>
</dbReference>
<dbReference type="CDD" id="cd00038">
    <property type="entry name" value="CAP_ED"/>
    <property type="match status" value="1"/>
</dbReference>
<dbReference type="SUPFAM" id="SSF81324">
    <property type="entry name" value="Voltage-gated potassium channels"/>
    <property type="match status" value="1"/>
</dbReference>
<evidence type="ECO:0000256" key="3">
    <source>
        <dbReference type="ARBA" id="ARBA00022448"/>
    </source>
</evidence>
<dbReference type="Pfam" id="PF00027">
    <property type="entry name" value="cNMP_binding"/>
    <property type="match status" value="1"/>
</dbReference>
<feature type="transmembrane region" description="Helical" evidence="15">
    <location>
        <begin position="265"/>
        <end position="289"/>
    </location>
</feature>
<keyword evidence="12" id="KW-0114">cAMP</keyword>
<keyword evidence="8 15" id="KW-1133">Transmembrane helix</keyword>
<dbReference type="Pfam" id="PF00520">
    <property type="entry name" value="Ion_trans"/>
    <property type="match status" value="1"/>
</dbReference>
<dbReference type="EMBL" id="VAHF01000002">
    <property type="protein sequence ID" value="TXG70685.1"/>
    <property type="molecule type" value="Genomic_DNA"/>
</dbReference>
<keyword evidence="14" id="KW-0407">Ion channel</keyword>
<feature type="transmembrane region" description="Helical" evidence="15">
    <location>
        <begin position="80"/>
        <end position="105"/>
    </location>
</feature>
<evidence type="ECO:0000256" key="1">
    <source>
        <dbReference type="ARBA" id="ARBA00004141"/>
    </source>
</evidence>
<keyword evidence="9" id="KW-0547">Nucleotide-binding</keyword>
<evidence type="ECO:0000256" key="14">
    <source>
        <dbReference type="ARBA" id="ARBA00023303"/>
    </source>
</evidence>
<evidence type="ECO:0000256" key="7">
    <source>
        <dbReference type="ARBA" id="ARBA00022860"/>
    </source>
</evidence>
<comment type="subcellular location">
    <subcellularLocation>
        <location evidence="1">Membrane</location>
        <topology evidence="1">Multi-pass membrane protein</topology>
    </subcellularLocation>
</comment>
<dbReference type="InterPro" id="IPR014710">
    <property type="entry name" value="RmlC-like_jellyroll"/>
</dbReference>
<keyword evidence="10" id="KW-0406">Ion transport</keyword>
<feature type="transmembrane region" description="Helical" evidence="15">
    <location>
        <begin position="20"/>
        <end position="38"/>
    </location>
</feature>
<evidence type="ECO:0000313" key="17">
    <source>
        <dbReference type="EMBL" id="TXG70685.1"/>
    </source>
</evidence>
<dbReference type="Gene3D" id="2.60.120.10">
    <property type="entry name" value="Jelly Rolls"/>
    <property type="match status" value="1"/>
</dbReference>
<protein>
    <recommendedName>
        <fullName evidence="16">Cyclic nucleotide-binding domain-containing protein</fullName>
    </recommendedName>
</protein>
<name>A0A5C7INB1_9ROSI</name>
<sequence length="585" mass="67208">MGTNSVSKNELPTKKLNTVFLFWIISISVDPLFYYAIGIDDDKKCFVLDYLLIIFLFFFYTVFILFRICCLVACPCSKRLCVFVLGQSCWDILAYMKMVIFLVLLTNGKKAFGVAVILVTIFLIFYSTRIFRIYRLFTGKAKRITGQIVINLVLYLYGGHLFGGIWYSFAAKKKMDCWKKACDKDTRCQMDPINYCFAFLNDDCQTKTDSKSNEGGIFKDAFESGILEVNKNFLEKLLYCFRWGLQNLSDFGQNLEPSSNFLENVFVIVIVIYGVVMFTFFIGNMQMYINDATKIWKEKKREKEEKQQEILEKWCPFRKLSAKLQKCIKEHQLKNKWKLKGDVDVANLLSNLTTDLGNNIKRELCLDLLQNVGRFRSWSEVTLVHVCDRLKPVVRPKPVVHPKPARIVNAKRAKRDSIVVCEGEPIDEMSIVLQGKLCTFSSKDTGSSSNVSRESRKDLLKEGDLFGEELVNWVQDEPSSSKKLISNRTIKALTKVETLVLRTDDLKDIYNQKAKVIQAFLRKRRIMISGRNGQTPPGELTDPEIVVEGINSSVLEIVVESGVECDEDEDEEKGFLSHFNSRFFS</sequence>
<dbReference type="PANTHER" id="PTHR45651">
    <property type="entry name" value="CYCLIC NUCLEOTIDE-GATED ION CHANNEL 15-RELATED-RELATED"/>
    <property type="match status" value="1"/>
</dbReference>
<feature type="transmembrane region" description="Helical" evidence="15">
    <location>
        <begin position="148"/>
        <end position="169"/>
    </location>
</feature>
<keyword evidence="6 15" id="KW-0812">Transmembrane</keyword>
<evidence type="ECO:0000256" key="11">
    <source>
        <dbReference type="ARBA" id="ARBA00023136"/>
    </source>
</evidence>
<evidence type="ECO:0000259" key="16">
    <source>
        <dbReference type="PROSITE" id="PS50042"/>
    </source>
</evidence>
<feature type="transmembrane region" description="Helical" evidence="15">
    <location>
        <begin position="50"/>
        <end position="73"/>
    </location>
</feature>
<keyword evidence="3" id="KW-0813">Transport</keyword>
<keyword evidence="5" id="KW-0116">cAMP-binding</keyword>
<dbReference type="Proteomes" id="UP000323000">
    <property type="component" value="Chromosome 2"/>
</dbReference>
<evidence type="ECO:0000256" key="5">
    <source>
        <dbReference type="ARBA" id="ARBA00022566"/>
    </source>
</evidence>
<dbReference type="OrthoDB" id="10377766at2759"/>
<evidence type="ECO:0000256" key="8">
    <source>
        <dbReference type="ARBA" id="ARBA00022989"/>
    </source>
</evidence>
<evidence type="ECO:0000256" key="4">
    <source>
        <dbReference type="ARBA" id="ARBA00022535"/>
    </source>
</evidence>
<dbReference type="AlphaFoldDB" id="A0A5C7INB1"/>
<evidence type="ECO:0000256" key="15">
    <source>
        <dbReference type="SAM" id="Phobius"/>
    </source>
</evidence>
<dbReference type="SUPFAM" id="SSF51206">
    <property type="entry name" value="cAMP-binding domain-like"/>
    <property type="match status" value="1"/>
</dbReference>
<evidence type="ECO:0000256" key="9">
    <source>
        <dbReference type="ARBA" id="ARBA00022992"/>
    </source>
</evidence>
<keyword evidence="13" id="KW-1071">Ligand-gated ion channel</keyword>
<evidence type="ECO:0000313" key="18">
    <source>
        <dbReference type="Proteomes" id="UP000323000"/>
    </source>
</evidence>
<gene>
    <name evidence="17" type="ORF">EZV62_005620</name>
</gene>
<evidence type="ECO:0000256" key="2">
    <source>
        <dbReference type="ARBA" id="ARBA00010486"/>
    </source>
</evidence>
<organism evidence="17 18">
    <name type="scientific">Acer yangbiense</name>
    <dbReference type="NCBI Taxonomy" id="1000413"/>
    <lineage>
        <taxon>Eukaryota</taxon>
        <taxon>Viridiplantae</taxon>
        <taxon>Streptophyta</taxon>
        <taxon>Embryophyta</taxon>
        <taxon>Tracheophyta</taxon>
        <taxon>Spermatophyta</taxon>
        <taxon>Magnoliopsida</taxon>
        <taxon>eudicotyledons</taxon>
        <taxon>Gunneridae</taxon>
        <taxon>Pentapetalae</taxon>
        <taxon>rosids</taxon>
        <taxon>malvids</taxon>
        <taxon>Sapindales</taxon>
        <taxon>Sapindaceae</taxon>
        <taxon>Hippocastanoideae</taxon>
        <taxon>Acereae</taxon>
        <taxon>Acer</taxon>
    </lineage>
</organism>
<proteinExistence type="inferred from homology"/>
<keyword evidence="4" id="KW-0140">cGMP</keyword>
<keyword evidence="7" id="KW-0112">Calmodulin-binding</keyword>
<comment type="similarity">
    <text evidence="2">Belongs to the cyclic nucleotide-gated cation channel (TC 1.A.1.5) family.</text>
</comment>
<evidence type="ECO:0000256" key="13">
    <source>
        <dbReference type="ARBA" id="ARBA00023286"/>
    </source>
</evidence>
<dbReference type="GO" id="GO:0030553">
    <property type="term" value="F:cGMP binding"/>
    <property type="evidence" value="ECO:0007669"/>
    <property type="project" value="UniProtKB-KW"/>
</dbReference>
<dbReference type="PROSITE" id="PS50042">
    <property type="entry name" value="CNMP_BINDING_3"/>
    <property type="match status" value="1"/>
</dbReference>
<dbReference type="GO" id="GO:0005216">
    <property type="term" value="F:monoatomic ion channel activity"/>
    <property type="evidence" value="ECO:0007669"/>
    <property type="project" value="InterPro"/>
</dbReference>
<keyword evidence="9" id="KW-0142">cGMP-binding</keyword>
<feature type="transmembrane region" description="Helical" evidence="15">
    <location>
        <begin position="111"/>
        <end position="128"/>
    </location>
</feature>
<dbReference type="InterPro" id="IPR005821">
    <property type="entry name" value="Ion_trans_dom"/>
</dbReference>
<accession>A0A5C7INB1</accession>